<dbReference type="GO" id="GO:0005524">
    <property type="term" value="F:ATP binding"/>
    <property type="evidence" value="ECO:0007669"/>
    <property type="project" value="UniProtKB-UniRule"/>
</dbReference>
<keyword evidence="6 10" id="KW-0067">ATP-binding</keyword>
<feature type="binding site" evidence="10">
    <location>
        <begin position="591"/>
        <end position="598"/>
    </location>
    <ligand>
        <name>ATP</name>
        <dbReference type="ChEBI" id="CHEBI:30616"/>
    </ligand>
</feature>
<dbReference type="CDD" id="cd01366">
    <property type="entry name" value="KISc_C_terminal"/>
    <property type="match status" value="1"/>
</dbReference>
<keyword evidence="3" id="KW-0963">Cytoplasm</keyword>
<evidence type="ECO:0000313" key="16">
    <source>
        <dbReference type="Proteomes" id="UP000237438"/>
    </source>
</evidence>
<evidence type="ECO:0000256" key="6">
    <source>
        <dbReference type="ARBA" id="ARBA00022840"/>
    </source>
</evidence>
<evidence type="ECO:0000256" key="4">
    <source>
        <dbReference type="ARBA" id="ARBA00022701"/>
    </source>
</evidence>
<proteinExistence type="inferred from homology"/>
<dbReference type="GO" id="GO:0005874">
    <property type="term" value="C:microtubule"/>
    <property type="evidence" value="ECO:0007669"/>
    <property type="project" value="UniProtKB-KW"/>
</dbReference>
<dbReference type="GO" id="GO:0090307">
    <property type="term" value="P:mitotic spindle assembly"/>
    <property type="evidence" value="ECO:0007669"/>
    <property type="project" value="UniProtKB-ARBA"/>
</dbReference>
<feature type="coiled-coil region" evidence="12">
    <location>
        <begin position="377"/>
        <end position="425"/>
    </location>
</feature>
<dbReference type="PROSITE" id="PS50067">
    <property type="entry name" value="KINESIN_MOTOR_2"/>
    <property type="match status" value="1"/>
</dbReference>
<evidence type="ECO:0000313" key="15">
    <source>
        <dbReference type="EMBL" id="POS86042.1"/>
    </source>
</evidence>
<feature type="compositionally biased region" description="Basic and acidic residues" evidence="13">
    <location>
        <begin position="121"/>
        <end position="134"/>
    </location>
</feature>
<keyword evidence="9" id="KW-0206">Cytoskeleton</keyword>
<sequence>MNSILATNKMDIDISSHRSQLPQPKKFATSSNCLYEVSESQSNIRSRQNSSPSKSSLKHKMLSPHEEPAPKRKITKERTDESKLNSSTSSTAIKPYPKGVTHNRSKSGLIREKMSFNKSHYKSESISDISERNLSRSVGPKSRPAFPQIRPQTSFSQSTMTRPVSVMSRAQSFLPIGQREDDTGIVLGESKREEWDFKGRIKNMEVQFLEMQETIKDASMDKKSLEDSMISLKARNAELEAGHCQLAISNKTLQSEIDSIRQKAQISEQNHMEIIQLLHERIRSYQLEIEEIRRENRSEVEKIRRDNADEIDRLSRQNRDQIRQIEQKTIVDNDGKLREIERQNSIILEDEKKRSFQEMQIMEAKYATEKARHSLVIQEKDIEIENLRSELKDAKIELESEKNQKAHAQNEVESMREKHQKVTNENFSTVQGLEHSLASLRARIHFLESGSKAQSDSFAEMESRLEKALDSARDSKAKLIKEESLRRILFNQVQELKGNIRVMCRIRPILSCVEGDAAKFKIIDADKESKELEVVGKEEKSFTGNITRKKHYFTFDRVFGPESQNQEVFEEISQLIQSALDGYNVCIFCYGQTGSGKTHTMSSPDGMIPRATKQIYETATNLKEKGWIYNMNGNFIEVYNEEIQDLLTESKELDKKKHEVRHDDERKQTIVTGLNTVELDSPSSVQLMLERAAANRSVASTKSNERSSRSHSVFMLKIVGQNTATNEKSEGTLNLVDLAGSERLKQSGAEGDRMKETQSINKSLSCLGDVISALGQGKGGAHIPYRNSKLTYLLQYSLGGNSKTLMFVMTSPLEAHLTETITSLKFATKVIKCP</sequence>
<dbReference type="InterPro" id="IPR027640">
    <property type="entry name" value="Kinesin-like_fam"/>
</dbReference>
<comment type="subcellular location">
    <subcellularLocation>
        <location evidence="1">Cytoplasm</location>
        <location evidence="1">Cytoskeleton</location>
    </subcellularLocation>
</comment>
<dbReference type="PANTHER" id="PTHR47972">
    <property type="entry name" value="KINESIN-LIKE PROTEIN KLP-3"/>
    <property type="match status" value="1"/>
</dbReference>
<comment type="caution">
    <text evidence="15">The sequence shown here is derived from an EMBL/GenBank/DDBJ whole genome shotgun (WGS) entry which is preliminary data.</text>
</comment>
<accession>A0A2S4PVI6</accession>
<dbReference type="GO" id="GO:0007018">
    <property type="term" value="P:microtubule-based movement"/>
    <property type="evidence" value="ECO:0007669"/>
    <property type="project" value="InterPro"/>
</dbReference>
<feature type="region of interest" description="Disordered" evidence="13">
    <location>
        <begin position="38"/>
        <end position="105"/>
    </location>
</feature>
<evidence type="ECO:0000256" key="10">
    <source>
        <dbReference type="PROSITE-ProRule" id="PRU00283"/>
    </source>
</evidence>
<dbReference type="STRING" id="225359.A0A2S4PVI6"/>
<feature type="compositionally biased region" description="Low complexity" evidence="13">
    <location>
        <begin position="38"/>
        <end position="55"/>
    </location>
</feature>
<evidence type="ECO:0000256" key="8">
    <source>
        <dbReference type="ARBA" id="ARBA00023175"/>
    </source>
</evidence>
<dbReference type="PROSITE" id="PS00411">
    <property type="entry name" value="KINESIN_MOTOR_1"/>
    <property type="match status" value="1"/>
</dbReference>
<dbReference type="FunFam" id="3.40.850.10:FF:000065">
    <property type="entry name" value="Kinesin-like protein"/>
    <property type="match status" value="1"/>
</dbReference>
<evidence type="ECO:0000256" key="12">
    <source>
        <dbReference type="SAM" id="Coils"/>
    </source>
</evidence>
<organism evidence="15 16">
    <name type="scientific">Erysiphe pulchra</name>
    <dbReference type="NCBI Taxonomy" id="225359"/>
    <lineage>
        <taxon>Eukaryota</taxon>
        <taxon>Fungi</taxon>
        <taxon>Dikarya</taxon>
        <taxon>Ascomycota</taxon>
        <taxon>Pezizomycotina</taxon>
        <taxon>Leotiomycetes</taxon>
        <taxon>Erysiphales</taxon>
        <taxon>Erysiphaceae</taxon>
        <taxon>Erysiphe</taxon>
    </lineage>
</organism>
<feature type="domain" description="Kinesin motor" evidence="14">
    <location>
        <begin position="499"/>
        <end position="833"/>
    </location>
</feature>
<evidence type="ECO:0000256" key="3">
    <source>
        <dbReference type="ARBA" id="ARBA00022490"/>
    </source>
</evidence>
<evidence type="ECO:0000256" key="11">
    <source>
        <dbReference type="RuleBase" id="RU000394"/>
    </source>
</evidence>
<evidence type="ECO:0000256" key="5">
    <source>
        <dbReference type="ARBA" id="ARBA00022741"/>
    </source>
</evidence>
<dbReference type="GO" id="GO:0008569">
    <property type="term" value="F:minus-end-directed microtubule motor activity"/>
    <property type="evidence" value="ECO:0007669"/>
    <property type="project" value="UniProtKB-ARBA"/>
</dbReference>
<dbReference type="PRINTS" id="PR00380">
    <property type="entry name" value="KINESINHEAVY"/>
</dbReference>
<dbReference type="Pfam" id="PF00225">
    <property type="entry name" value="Kinesin"/>
    <property type="match status" value="1"/>
</dbReference>
<dbReference type="EMBL" id="PEDP01000424">
    <property type="protein sequence ID" value="POS86042.1"/>
    <property type="molecule type" value="Genomic_DNA"/>
</dbReference>
<name>A0A2S4PVI6_9PEZI</name>
<reference evidence="15 16" key="1">
    <citation type="submission" date="2017-10" db="EMBL/GenBank/DDBJ databases">
        <title>Development of genomic resources for the powdery mildew, Erysiphe pulchra.</title>
        <authorList>
            <person name="Wadl P.A."/>
            <person name="Mack B.M."/>
            <person name="Moore G."/>
            <person name="Beltz S.B."/>
        </authorList>
    </citation>
    <scope>NUCLEOTIDE SEQUENCE [LARGE SCALE GENOMIC DNA]</scope>
    <source>
        <strain evidence="15">Cflorida</strain>
    </source>
</reference>
<dbReference type="InterPro" id="IPR019821">
    <property type="entry name" value="Kinesin_motor_CS"/>
</dbReference>
<dbReference type="SUPFAM" id="SSF52540">
    <property type="entry name" value="P-loop containing nucleoside triphosphate hydrolases"/>
    <property type="match status" value="1"/>
</dbReference>
<keyword evidence="16" id="KW-1185">Reference proteome</keyword>
<dbReference type="InterPro" id="IPR001752">
    <property type="entry name" value="Kinesin_motor_dom"/>
</dbReference>
<keyword evidence="5 10" id="KW-0547">Nucleotide-binding</keyword>
<keyword evidence="8 10" id="KW-0505">Motor protein</keyword>
<feature type="compositionally biased region" description="Basic and acidic residues" evidence="13">
    <location>
        <begin position="63"/>
        <end position="83"/>
    </location>
</feature>
<protein>
    <recommendedName>
        <fullName evidence="11">Kinesin-like protein</fullName>
    </recommendedName>
</protein>
<feature type="region of interest" description="Disordered" evidence="13">
    <location>
        <begin position="121"/>
        <end position="149"/>
    </location>
</feature>
<dbReference type="Proteomes" id="UP000237438">
    <property type="component" value="Unassembled WGS sequence"/>
</dbReference>
<keyword evidence="7 12" id="KW-0175">Coiled coil</keyword>
<dbReference type="Gene3D" id="3.40.850.10">
    <property type="entry name" value="Kinesin motor domain"/>
    <property type="match status" value="1"/>
</dbReference>
<evidence type="ECO:0000256" key="9">
    <source>
        <dbReference type="ARBA" id="ARBA00023212"/>
    </source>
</evidence>
<evidence type="ECO:0000256" key="13">
    <source>
        <dbReference type="SAM" id="MobiDB-lite"/>
    </source>
</evidence>
<keyword evidence="4 11" id="KW-0493">Microtubule</keyword>
<comment type="similarity">
    <text evidence="2">Belongs to the TRAFAC class myosin-kinesin ATPase superfamily. Kinesin family. KIN-14 subfamily.</text>
</comment>
<dbReference type="SMART" id="SM00129">
    <property type="entry name" value="KISc"/>
    <property type="match status" value="1"/>
</dbReference>
<evidence type="ECO:0000256" key="2">
    <source>
        <dbReference type="ARBA" id="ARBA00010899"/>
    </source>
</evidence>
<evidence type="ECO:0000256" key="7">
    <source>
        <dbReference type="ARBA" id="ARBA00023054"/>
    </source>
</evidence>
<gene>
    <name evidence="15" type="ORF">EPUL_003528</name>
</gene>
<dbReference type="PANTHER" id="PTHR47972:SF45">
    <property type="entry name" value="PROTEIN CLARET SEGREGATIONAL"/>
    <property type="match status" value="1"/>
</dbReference>
<dbReference type="OrthoDB" id="3176171at2759"/>
<evidence type="ECO:0000256" key="1">
    <source>
        <dbReference type="ARBA" id="ARBA00004245"/>
    </source>
</evidence>
<dbReference type="GO" id="GO:0008017">
    <property type="term" value="F:microtubule binding"/>
    <property type="evidence" value="ECO:0007669"/>
    <property type="project" value="InterPro"/>
</dbReference>
<dbReference type="InterPro" id="IPR027417">
    <property type="entry name" value="P-loop_NTPase"/>
</dbReference>
<dbReference type="InterPro" id="IPR036961">
    <property type="entry name" value="Kinesin_motor_dom_sf"/>
</dbReference>
<evidence type="ECO:0000259" key="14">
    <source>
        <dbReference type="PROSITE" id="PS50067"/>
    </source>
</evidence>
<feature type="coiled-coil region" evidence="12">
    <location>
        <begin position="215"/>
        <end position="302"/>
    </location>
</feature>
<dbReference type="AlphaFoldDB" id="A0A2S4PVI6"/>